<dbReference type="PANTHER" id="PTHR35509:SF1">
    <property type="entry name" value="DOMAIN PROTEIN, PUTATIVE (DUF1995)-RELATED"/>
    <property type="match status" value="1"/>
</dbReference>
<evidence type="ECO:0000259" key="1">
    <source>
        <dbReference type="Pfam" id="PF09353"/>
    </source>
</evidence>
<dbReference type="Proteomes" id="UP000632766">
    <property type="component" value="Unassembled WGS sequence"/>
</dbReference>
<accession>A0A8J7L8R9</accession>
<dbReference type="Pfam" id="PF09353">
    <property type="entry name" value="DUF1995"/>
    <property type="match status" value="1"/>
</dbReference>
<name>A0A8J7L8R9_9NOST</name>
<dbReference type="InterPro" id="IPR053021">
    <property type="entry name" value="Chloroplast_ADK"/>
</dbReference>
<dbReference type="AlphaFoldDB" id="A0A8J7L8R9"/>
<dbReference type="PANTHER" id="PTHR35509">
    <property type="entry name" value="DOMAIN PROTEIN, PUTATIVE (DUF1995)-RELATED"/>
    <property type="match status" value="1"/>
</dbReference>
<evidence type="ECO:0000313" key="2">
    <source>
        <dbReference type="EMBL" id="MBH8563648.1"/>
    </source>
</evidence>
<feature type="domain" description="DUF1995" evidence="1">
    <location>
        <begin position="5"/>
        <end position="209"/>
    </location>
</feature>
<gene>
    <name evidence="2" type="ORF">I8748_15865</name>
</gene>
<protein>
    <submittedName>
        <fullName evidence="2">DUF1995 family protein</fullName>
    </submittedName>
</protein>
<dbReference type="InterPro" id="IPR018962">
    <property type="entry name" value="DUF1995"/>
</dbReference>
<sequence>MSELPNSLEDAIAQSRVATQAALADGHTRLQVEFLFPELKHQLVAEDFLPVFAEYESHLKVFFADAGGAALARRDWADAAFKITDIGTGRAASLQSKIQPEDEIFLFVAPTSVEVPQLEKLCQEIGDRPLVILNPRLEDAGTVGIGYAARKVRDRFLSTIESCYYLRPVDEQTAVFRCYPGQWEVWVENNGEYQIIAELPEKPSGDDLDLILMKGQPQTTAAAATPTKKPSMFKSLQRFLKALSS</sequence>
<organism evidence="2 3">
    <name type="scientific">Amazonocrinis nigriterrae CENA67</name>
    <dbReference type="NCBI Taxonomy" id="2794033"/>
    <lineage>
        <taxon>Bacteria</taxon>
        <taxon>Bacillati</taxon>
        <taxon>Cyanobacteriota</taxon>
        <taxon>Cyanophyceae</taxon>
        <taxon>Nostocales</taxon>
        <taxon>Nostocaceae</taxon>
        <taxon>Amazonocrinis</taxon>
        <taxon>Amazonocrinis nigriterrae</taxon>
    </lineage>
</organism>
<keyword evidence="3" id="KW-1185">Reference proteome</keyword>
<evidence type="ECO:0000313" key="3">
    <source>
        <dbReference type="Proteomes" id="UP000632766"/>
    </source>
</evidence>
<proteinExistence type="predicted"/>
<dbReference type="RefSeq" id="WP_198125521.1">
    <property type="nucleotide sequence ID" value="NZ_JAECZC010000028.1"/>
</dbReference>
<reference evidence="2 3" key="1">
    <citation type="journal article" date="2021" name="Int. J. Syst. Evol. Microbiol.">
        <title>Amazonocrinis nigriterrae gen. nov., sp. nov., Atlanticothrix silvestris gen. nov., sp. nov. and Dendronalium phyllosphericum gen. nov., sp. nov., nostocacean cyanobacteria from Brazilian environments.</title>
        <authorList>
            <person name="Alvarenga D.O."/>
            <person name="Andreote A.P.D."/>
            <person name="Branco L.H.Z."/>
            <person name="Delbaje E."/>
            <person name="Cruz R.B."/>
            <person name="Varani A.M."/>
            <person name="Fiore M.F."/>
        </authorList>
    </citation>
    <scope>NUCLEOTIDE SEQUENCE [LARGE SCALE GENOMIC DNA]</scope>
    <source>
        <strain evidence="2 3">CENA67</strain>
    </source>
</reference>
<dbReference type="EMBL" id="JAECZC010000028">
    <property type="protein sequence ID" value="MBH8563648.1"/>
    <property type="molecule type" value="Genomic_DNA"/>
</dbReference>
<comment type="caution">
    <text evidence="2">The sequence shown here is derived from an EMBL/GenBank/DDBJ whole genome shotgun (WGS) entry which is preliminary data.</text>
</comment>